<protein>
    <recommendedName>
        <fullName evidence="2">tRNA (guanine(46)-N(7))-methyltransferase</fullName>
        <ecNumber evidence="2">2.1.1.33</ecNumber>
    </recommendedName>
</protein>
<feature type="transmembrane region" description="Helical" evidence="8">
    <location>
        <begin position="12"/>
        <end position="31"/>
    </location>
</feature>
<dbReference type="InterPro" id="IPR029063">
    <property type="entry name" value="SAM-dependent_MTases_sf"/>
</dbReference>
<evidence type="ECO:0000256" key="1">
    <source>
        <dbReference type="ARBA" id="ARBA00000142"/>
    </source>
</evidence>
<evidence type="ECO:0000313" key="9">
    <source>
        <dbReference type="EMBL" id="KAL3821698.1"/>
    </source>
</evidence>
<keyword evidence="8" id="KW-1133">Transmembrane helix</keyword>
<evidence type="ECO:0000256" key="3">
    <source>
        <dbReference type="ARBA" id="ARBA00022603"/>
    </source>
</evidence>
<comment type="catalytic activity">
    <reaction evidence="1">
        <text>guanosine(46) in tRNA + S-adenosyl-L-methionine = N(7)-methylguanosine(46) in tRNA + S-adenosyl-L-homocysteine</text>
        <dbReference type="Rhea" id="RHEA:42708"/>
        <dbReference type="Rhea" id="RHEA-COMP:10188"/>
        <dbReference type="Rhea" id="RHEA-COMP:10189"/>
        <dbReference type="ChEBI" id="CHEBI:57856"/>
        <dbReference type="ChEBI" id="CHEBI:59789"/>
        <dbReference type="ChEBI" id="CHEBI:74269"/>
        <dbReference type="ChEBI" id="CHEBI:74480"/>
        <dbReference type="EC" id="2.1.1.33"/>
    </reaction>
</comment>
<dbReference type="AlphaFoldDB" id="A0ABD3SBJ2"/>
<keyword evidence="8" id="KW-0472">Membrane</keyword>
<dbReference type="EC" id="2.1.1.33" evidence="2"/>
<comment type="caution">
    <text evidence="9">The sequence shown here is derived from an EMBL/GenBank/DDBJ whole genome shotgun (WGS) entry which is preliminary data.</text>
</comment>
<keyword evidence="5" id="KW-0949">S-adenosyl-L-methionine</keyword>
<dbReference type="Gene3D" id="3.40.50.150">
    <property type="entry name" value="Vaccinia Virus protein VP39"/>
    <property type="match status" value="1"/>
</dbReference>
<evidence type="ECO:0000256" key="6">
    <source>
        <dbReference type="ARBA" id="ARBA00022694"/>
    </source>
</evidence>
<keyword evidence="4" id="KW-0808">Transferase</keyword>
<name>A0ABD3SBJ2_9STRA</name>
<dbReference type="PANTHER" id="PTHR23417:SF21">
    <property type="entry name" value="TRNA (GUANINE-N(7)-)-METHYLTRANSFERASE"/>
    <property type="match status" value="1"/>
</dbReference>
<proteinExistence type="predicted"/>
<feature type="region of interest" description="Disordered" evidence="7">
    <location>
        <begin position="636"/>
        <end position="659"/>
    </location>
</feature>
<evidence type="ECO:0000256" key="2">
    <source>
        <dbReference type="ARBA" id="ARBA00011977"/>
    </source>
</evidence>
<sequence length="782" mass="85662">MNAIIKIVIPSSPLILMLLSSNVILALAFVVEWHHPSSHRPATACASATSIARRAPTNSIRIVDESHPPSSFRRAAAAGGEGGEDENDARFDPLVISLPEEERERVDDLVAMRSAARWAGKYDVADELRVRIEGMRSFVTWDRILRAAVAEEETATLGGGGGGRIADGNGEGNPRDFIDDARRRRWRRGWEDDVNDVHHGLECKVVLYDAPRSKGGDSTWRLIPIGDPMLVFDEIPSSSDVDDSGDDDDDDVLRLAHIALGTSVHASENGMRVNVDRLDDLVRRASKRLNALRRRRALVSFLLPPSEVGPMTTTTTTMKTSTYGGAGELHGRKAADAALWFALSGVNDAKLYDDLVEISTSELRRFGMNPGCRPKDVLHIVERIAMAGIGGGKSRSSRDGAGELYRVAADCLEAKMMGKGGLGDSTRRSRNMHYDPADEAEDGGINYGYIISSLRNNTFGLHSDRSLLGLWRFSTRQRKQRAFFRDAARHFDGKYRESSSLNGAASSRSSSGGEDVSNIDEYDWASMFKDPSRPLVVDVGCGMGVSLLGLTSGSQVVQNYDELRINWGECNFIGVDLSRLAVGYAQCVRSRWGMEGCLTFVVDSAENCLTEIGESYPGVVAMVMLQFPTPYRFRDESDEGYSTSNDDDASSSAARRGYNSQLPERAASDDFMVTENLLSRVRAILSKEDGGRLLIQSNCEDVAVHMRNVATKRAGFSSVSVLHPVTSLDIATQRTRRWVDAGGERAIGTFWSAKPLLPLCGRTETEVACLIDGKPVHRCLLL</sequence>
<keyword evidence="8" id="KW-0812">Transmembrane</keyword>
<gene>
    <name evidence="9" type="ORF">ACHAXA_003256</name>
</gene>
<reference evidence="9 10" key="1">
    <citation type="submission" date="2024-10" db="EMBL/GenBank/DDBJ databases">
        <title>Updated reference genomes for cyclostephanoid diatoms.</title>
        <authorList>
            <person name="Roberts W.R."/>
            <person name="Alverson A.J."/>
        </authorList>
    </citation>
    <scope>NUCLEOTIDE SEQUENCE [LARGE SCALE GENOMIC DNA]</scope>
    <source>
        <strain evidence="9 10">AJA228-03</strain>
    </source>
</reference>
<keyword evidence="3" id="KW-0489">Methyltransferase</keyword>
<dbReference type="InterPro" id="IPR003358">
    <property type="entry name" value="tRNA_(Gua-N-7)_MeTrfase_Trmb"/>
</dbReference>
<evidence type="ECO:0000313" key="10">
    <source>
        <dbReference type="Proteomes" id="UP001530377"/>
    </source>
</evidence>
<feature type="region of interest" description="Disordered" evidence="7">
    <location>
        <begin position="62"/>
        <end position="89"/>
    </location>
</feature>
<evidence type="ECO:0000256" key="7">
    <source>
        <dbReference type="SAM" id="MobiDB-lite"/>
    </source>
</evidence>
<organism evidence="9 10">
    <name type="scientific">Cyclostephanos tholiformis</name>
    <dbReference type="NCBI Taxonomy" id="382380"/>
    <lineage>
        <taxon>Eukaryota</taxon>
        <taxon>Sar</taxon>
        <taxon>Stramenopiles</taxon>
        <taxon>Ochrophyta</taxon>
        <taxon>Bacillariophyta</taxon>
        <taxon>Coscinodiscophyceae</taxon>
        <taxon>Thalassiosirophycidae</taxon>
        <taxon>Stephanodiscales</taxon>
        <taxon>Stephanodiscaceae</taxon>
        <taxon>Cyclostephanos</taxon>
    </lineage>
</organism>
<dbReference type="PANTHER" id="PTHR23417">
    <property type="entry name" value="3-DEOXY-D-MANNO-OCTULOSONIC-ACID TRANSFERASE/TRNA GUANINE-N 7 - -METHYLTRANSFERASE"/>
    <property type="match status" value="1"/>
</dbReference>
<dbReference type="SUPFAM" id="SSF53335">
    <property type="entry name" value="S-adenosyl-L-methionine-dependent methyltransferases"/>
    <property type="match status" value="1"/>
</dbReference>
<dbReference type="Proteomes" id="UP001530377">
    <property type="component" value="Unassembled WGS sequence"/>
</dbReference>
<dbReference type="GO" id="GO:0008176">
    <property type="term" value="F:tRNA (guanine(46)-N7)-methyltransferase activity"/>
    <property type="evidence" value="ECO:0007669"/>
    <property type="project" value="UniProtKB-EC"/>
</dbReference>
<evidence type="ECO:0000256" key="8">
    <source>
        <dbReference type="SAM" id="Phobius"/>
    </source>
</evidence>
<keyword evidence="6" id="KW-0819">tRNA processing</keyword>
<evidence type="ECO:0000256" key="4">
    <source>
        <dbReference type="ARBA" id="ARBA00022679"/>
    </source>
</evidence>
<evidence type="ECO:0000256" key="5">
    <source>
        <dbReference type="ARBA" id="ARBA00022691"/>
    </source>
</evidence>
<dbReference type="EMBL" id="JALLPB020000087">
    <property type="protein sequence ID" value="KAL3821698.1"/>
    <property type="molecule type" value="Genomic_DNA"/>
</dbReference>
<accession>A0ABD3SBJ2</accession>
<keyword evidence="10" id="KW-1185">Reference proteome</keyword>